<dbReference type="GO" id="GO:0009236">
    <property type="term" value="P:cobalamin biosynthetic process"/>
    <property type="evidence" value="ECO:0007669"/>
    <property type="project" value="UniProtKB-UniRule"/>
</dbReference>
<dbReference type="EC" id="2.7.8.26" evidence="5 19"/>
<evidence type="ECO:0000256" key="1">
    <source>
        <dbReference type="ARBA" id="ARBA00001946"/>
    </source>
</evidence>
<evidence type="ECO:0000256" key="18">
    <source>
        <dbReference type="ARBA" id="ARBA00049504"/>
    </source>
</evidence>
<evidence type="ECO:0000256" key="17">
    <source>
        <dbReference type="ARBA" id="ARBA00048623"/>
    </source>
</evidence>
<dbReference type="GO" id="GO:0051073">
    <property type="term" value="F:adenosylcobinamide-GDP ribazoletransferase activity"/>
    <property type="evidence" value="ECO:0007669"/>
    <property type="project" value="UniProtKB-UniRule"/>
</dbReference>
<keyword evidence="11 19" id="KW-0460">Magnesium</keyword>
<comment type="similarity">
    <text evidence="4 19">Belongs to the CobS family.</text>
</comment>
<comment type="subcellular location">
    <subcellularLocation>
        <location evidence="2 19">Cell membrane</location>
        <topology evidence="2 19">Multi-pass membrane protein</topology>
    </subcellularLocation>
</comment>
<evidence type="ECO:0000256" key="2">
    <source>
        <dbReference type="ARBA" id="ARBA00004651"/>
    </source>
</evidence>
<evidence type="ECO:0000313" key="21">
    <source>
        <dbReference type="Proteomes" id="UP000192491"/>
    </source>
</evidence>
<comment type="function">
    <text evidence="14 19">Joins adenosylcobinamide-GDP and alpha-ribazole to generate adenosylcobalamin (Ado-cobalamin). Also synthesizes adenosylcobalamin 5'-phosphate from adenosylcobinamide-GDP and alpha-ribazole 5'-phosphate.</text>
</comment>
<evidence type="ECO:0000256" key="14">
    <source>
        <dbReference type="ARBA" id="ARBA00025228"/>
    </source>
</evidence>
<reference evidence="20 21" key="1">
    <citation type="submission" date="2017-01" db="EMBL/GenBank/DDBJ databases">
        <title>Novel large sulfur bacteria in the metagenomes of groundwater-fed chemosynthetic microbial mats in the Lake Huron basin.</title>
        <authorList>
            <person name="Sharrar A.M."/>
            <person name="Flood B.E."/>
            <person name="Bailey J.V."/>
            <person name="Jones D.S."/>
            <person name="Biddanda B."/>
            <person name="Ruberg S.A."/>
            <person name="Marcus D.N."/>
            <person name="Dick G.J."/>
        </authorList>
    </citation>
    <scope>NUCLEOTIDE SEQUENCE [LARGE SCALE GENOMIC DNA]</scope>
    <source>
        <strain evidence="20">A8</strain>
    </source>
</reference>
<evidence type="ECO:0000313" key="20">
    <source>
        <dbReference type="EMBL" id="OQX09727.1"/>
    </source>
</evidence>
<comment type="catalytic activity">
    <reaction evidence="17 19">
        <text>alpha-ribazole + adenosylcob(III)inamide-GDP = adenosylcob(III)alamin + GMP + H(+)</text>
        <dbReference type="Rhea" id="RHEA:16049"/>
        <dbReference type="ChEBI" id="CHEBI:10329"/>
        <dbReference type="ChEBI" id="CHEBI:15378"/>
        <dbReference type="ChEBI" id="CHEBI:18408"/>
        <dbReference type="ChEBI" id="CHEBI:58115"/>
        <dbReference type="ChEBI" id="CHEBI:60487"/>
        <dbReference type="EC" id="2.7.8.26"/>
    </reaction>
</comment>
<dbReference type="PANTHER" id="PTHR34148:SF1">
    <property type="entry name" value="ADENOSYLCOBINAMIDE-GDP RIBAZOLETRANSFERASE"/>
    <property type="match status" value="1"/>
</dbReference>
<accession>A0A1Y1QNQ7</accession>
<evidence type="ECO:0000256" key="15">
    <source>
        <dbReference type="ARBA" id="ARBA00032605"/>
    </source>
</evidence>
<evidence type="ECO:0000256" key="19">
    <source>
        <dbReference type="HAMAP-Rule" id="MF_00719"/>
    </source>
</evidence>
<evidence type="ECO:0000256" key="11">
    <source>
        <dbReference type="ARBA" id="ARBA00022842"/>
    </source>
</evidence>
<keyword evidence="9 19" id="KW-0808">Transferase</keyword>
<dbReference type="InterPro" id="IPR003805">
    <property type="entry name" value="CobS"/>
</dbReference>
<name>A0A1Y1QNQ7_9GAMM</name>
<evidence type="ECO:0000256" key="5">
    <source>
        <dbReference type="ARBA" id="ARBA00013200"/>
    </source>
</evidence>
<dbReference type="PANTHER" id="PTHR34148">
    <property type="entry name" value="ADENOSYLCOBINAMIDE-GDP RIBAZOLETRANSFERASE"/>
    <property type="match status" value="1"/>
</dbReference>
<dbReference type="AlphaFoldDB" id="A0A1Y1QNQ7"/>
<dbReference type="EMBL" id="MTEJ01000134">
    <property type="protein sequence ID" value="OQX09727.1"/>
    <property type="molecule type" value="Genomic_DNA"/>
</dbReference>
<comment type="cofactor">
    <cofactor evidence="1 19">
        <name>Mg(2+)</name>
        <dbReference type="ChEBI" id="CHEBI:18420"/>
    </cofactor>
</comment>
<feature type="transmembrane region" description="Helical" evidence="19">
    <location>
        <begin position="111"/>
        <end position="132"/>
    </location>
</feature>
<feature type="transmembrane region" description="Helical" evidence="19">
    <location>
        <begin position="36"/>
        <end position="57"/>
    </location>
</feature>
<evidence type="ECO:0000256" key="7">
    <source>
        <dbReference type="ARBA" id="ARBA00022475"/>
    </source>
</evidence>
<evidence type="ECO:0000256" key="16">
    <source>
        <dbReference type="ARBA" id="ARBA00032853"/>
    </source>
</evidence>
<organism evidence="20 21">
    <name type="scientific">Thiothrix lacustris</name>
    <dbReference type="NCBI Taxonomy" id="525917"/>
    <lineage>
        <taxon>Bacteria</taxon>
        <taxon>Pseudomonadati</taxon>
        <taxon>Pseudomonadota</taxon>
        <taxon>Gammaproteobacteria</taxon>
        <taxon>Thiotrichales</taxon>
        <taxon>Thiotrichaceae</taxon>
        <taxon>Thiothrix</taxon>
    </lineage>
</organism>
<evidence type="ECO:0000256" key="9">
    <source>
        <dbReference type="ARBA" id="ARBA00022679"/>
    </source>
</evidence>
<feature type="transmembrane region" description="Helical" evidence="19">
    <location>
        <begin position="180"/>
        <end position="206"/>
    </location>
</feature>
<comment type="caution">
    <text evidence="20">The sequence shown here is derived from an EMBL/GenBank/DDBJ whole genome shotgun (WGS) entry which is preliminary data.</text>
</comment>
<evidence type="ECO:0000256" key="13">
    <source>
        <dbReference type="ARBA" id="ARBA00023136"/>
    </source>
</evidence>
<keyword evidence="7 19" id="KW-1003">Cell membrane</keyword>
<feature type="transmembrane region" description="Helical" evidence="19">
    <location>
        <begin position="139"/>
        <end position="160"/>
    </location>
</feature>
<dbReference type="Pfam" id="PF02654">
    <property type="entry name" value="CobS"/>
    <property type="match status" value="1"/>
</dbReference>
<evidence type="ECO:0000256" key="8">
    <source>
        <dbReference type="ARBA" id="ARBA00022573"/>
    </source>
</evidence>
<keyword evidence="8 19" id="KW-0169">Cobalamin biosynthesis</keyword>
<dbReference type="HAMAP" id="MF_00719">
    <property type="entry name" value="CobS"/>
    <property type="match status" value="1"/>
</dbReference>
<keyword evidence="10 19" id="KW-0812">Transmembrane</keyword>
<evidence type="ECO:0000256" key="10">
    <source>
        <dbReference type="ARBA" id="ARBA00022692"/>
    </source>
</evidence>
<evidence type="ECO:0000256" key="3">
    <source>
        <dbReference type="ARBA" id="ARBA00004663"/>
    </source>
</evidence>
<comment type="pathway">
    <text evidence="3 19">Cofactor biosynthesis; adenosylcobalamin biosynthesis; adenosylcobalamin from cob(II)yrinate a,c-diamide: step 7/7.</text>
</comment>
<evidence type="ECO:0000256" key="4">
    <source>
        <dbReference type="ARBA" id="ARBA00010561"/>
    </source>
</evidence>
<proteinExistence type="inferred from homology"/>
<keyword evidence="12 19" id="KW-1133">Transmembrane helix</keyword>
<dbReference type="UniPathway" id="UPA00148">
    <property type="reaction ID" value="UER00238"/>
</dbReference>
<feature type="transmembrane region" description="Helical" evidence="19">
    <location>
        <begin position="218"/>
        <end position="241"/>
    </location>
</feature>
<sequence>MLKAFWRSFQVAVAMLTRLPAPPIESFTAEEKGRGLIWLPIIGALMGGVLAAAAVWVLPGVEPILASVILLTLWLFVSELHHLDALAQCVSGWLFGKPVDAHVDTTPANHLGVVGVVALVMMMKFSALAVLLEYGNWIYILLAPVIARFLVIALIGFTPVARNESLAHEFHIEFPYVALFLWLLMAIPAALVVGMPMFVVFVALLLLRFRMMRYSGGVTWSAIGASIVLLEAVGLFAAAVLA</sequence>
<protein>
    <recommendedName>
        <fullName evidence="6 19">Adenosylcobinamide-GDP ribazoletransferase</fullName>
        <ecNumber evidence="5 19">2.7.8.26</ecNumber>
    </recommendedName>
    <alternativeName>
        <fullName evidence="16 19">Cobalamin synthase</fullName>
    </alternativeName>
    <alternativeName>
        <fullName evidence="15 19">Cobalamin-5'-phosphate synthase</fullName>
    </alternativeName>
</protein>
<comment type="catalytic activity">
    <reaction evidence="18 19">
        <text>alpha-ribazole 5'-phosphate + adenosylcob(III)inamide-GDP = adenosylcob(III)alamin 5'-phosphate + GMP + H(+)</text>
        <dbReference type="Rhea" id="RHEA:23560"/>
        <dbReference type="ChEBI" id="CHEBI:15378"/>
        <dbReference type="ChEBI" id="CHEBI:57918"/>
        <dbReference type="ChEBI" id="CHEBI:58115"/>
        <dbReference type="ChEBI" id="CHEBI:60487"/>
        <dbReference type="ChEBI" id="CHEBI:60493"/>
        <dbReference type="EC" id="2.7.8.26"/>
    </reaction>
</comment>
<evidence type="ECO:0000256" key="12">
    <source>
        <dbReference type="ARBA" id="ARBA00022989"/>
    </source>
</evidence>
<dbReference type="GO" id="GO:0005886">
    <property type="term" value="C:plasma membrane"/>
    <property type="evidence" value="ECO:0007669"/>
    <property type="project" value="UniProtKB-SubCell"/>
</dbReference>
<dbReference type="GO" id="GO:0008818">
    <property type="term" value="F:cobalamin 5'-phosphate synthase activity"/>
    <property type="evidence" value="ECO:0007669"/>
    <property type="project" value="UniProtKB-UniRule"/>
</dbReference>
<dbReference type="Proteomes" id="UP000192491">
    <property type="component" value="Unassembled WGS sequence"/>
</dbReference>
<keyword evidence="13 19" id="KW-0472">Membrane</keyword>
<gene>
    <name evidence="19" type="primary">cobS</name>
    <name evidence="20" type="ORF">BWK73_22025</name>
</gene>
<evidence type="ECO:0000256" key="6">
    <source>
        <dbReference type="ARBA" id="ARBA00015850"/>
    </source>
</evidence>